<protein>
    <submittedName>
        <fullName evidence="2">Class I SAM-dependent methyltransferase</fullName>
    </submittedName>
</protein>
<dbReference type="InterPro" id="IPR041698">
    <property type="entry name" value="Methyltransf_25"/>
</dbReference>
<dbReference type="EMBL" id="JACSIT010000048">
    <property type="protein sequence ID" value="MBC6992983.1"/>
    <property type="molecule type" value="Genomic_DNA"/>
</dbReference>
<organism evidence="2 3">
    <name type="scientific">Neolewinella lacunae</name>
    <dbReference type="NCBI Taxonomy" id="1517758"/>
    <lineage>
        <taxon>Bacteria</taxon>
        <taxon>Pseudomonadati</taxon>
        <taxon>Bacteroidota</taxon>
        <taxon>Saprospiria</taxon>
        <taxon>Saprospirales</taxon>
        <taxon>Lewinellaceae</taxon>
        <taxon>Neolewinella</taxon>
    </lineage>
</organism>
<dbReference type="AlphaFoldDB" id="A0A923T7K9"/>
<feature type="domain" description="Methyltransferase" evidence="1">
    <location>
        <begin position="54"/>
        <end position="148"/>
    </location>
</feature>
<dbReference type="Pfam" id="PF13649">
    <property type="entry name" value="Methyltransf_25"/>
    <property type="match status" value="1"/>
</dbReference>
<keyword evidence="2" id="KW-0489">Methyltransferase</keyword>
<sequence length="263" mass="29333">MIDYLQLNAEQWNRRTPAHLASSFYDVPGWLAGKESLMAPELALLPADLRGYNILHLQCHFGQDTLSLARRGATVTGVDLSSAAIAAARDLAKQANLAATFINCDLYSLPEHLDKTFDIVFTSYGTITWLPDLARWAGIVARYLKPGGQFVFAEFHNMAYLWNEDRTGIKYPYFNPQPIVETLKGSYTDGSEEVTGTEVNWDHTISSVINALIGAGLTLRSFVEYDYSPYNCFADMVLAAPGKWHLRQMPGLIPLVYTLDCVK</sequence>
<evidence type="ECO:0000259" key="1">
    <source>
        <dbReference type="Pfam" id="PF13649"/>
    </source>
</evidence>
<evidence type="ECO:0000313" key="2">
    <source>
        <dbReference type="EMBL" id="MBC6992983.1"/>
    </source>
</evidence>
<accession>A0A923T7K9</accession>
<evidence type="ECO:0000313" key="3">
    <source>
        <dbReference type="Proteomes" id="UP000650081"/>
    </source>
</evidence>
<dbReference type="Gene3D" id="3.40.50.150">
    <property type="entry name" value="Vaccinia Virus protein VP39"/>
    <property type="match status" value="1"/>
</dbReference>
<name>A0A923T7K9_9BACT</name>
<dbReference type="PANTHER" id="PTHR43464">
    <property type="entry name" value="METHYLTRANSFERASE"/>
    <property type="match status" value="1"/>
</dbReference>
<dbReference type="RefSeq" id="WP_187465110.1">
    <property type="nucleotide sequence ID" value="NZ_JACSIT010000048.1"/>
</dbReference>
<keyword evidence="3" id="KW-1185">Reference proteome</keyword>
<gene>
    <name evidence="2" type="ORF">H9S92_02295</name>
</gene>
<dbReference type="GO" id="GO:0008168">
    <property type="term" value="F:methyltransferase activity"/>
    <property type="evidence" value="ECO:0007669"/>
    <property type="project" value="UniProtKB-KW"/>
</dbReference>
<proteinExistence type="predicted"/>
<keyword evidence="2" id="KW-0808">Transferase</keyword>
<comment type="caution">
    <text evidence="2">The sequence shown here is derived from an EMBL/GenBank/DDBJ whole genome shotgun (WGS) entry which is preliminary data.</text>
</comment>
<dbReference type="SUPFAM" id="SSF53335">
    <property type="entry name" value="S-adenosyl-L-methionine-dependent methyltransferases"/>
    <property type="match status" value="1"/>
</dbReference>
<dbReference type="InterPro" id="IPR029063">
    <property type="entry name" value="SAM-dependent_MTases_sf"/>
</dbReference>
<dbReference type="CDD" id="cd02440">
    <property type="entry name" value="AdoMet_MTases"/>
    <property type="match status" value="1"/>
</dbReference>
<dbReference type="PANTHER" id="PTHR43464:SF82">
    <property type="entry name" value="METHYLTRANSFERASE DOMAIN-CONTAINING PROTEIN"/>
    <property type="match status" value="1"/>
</dbReference>
<dbReference type="Proteomes" id="UP000650081">
    <property type="component" value="Unassembled WGS sequence"/>
</dbReference>
<reference evidence="2" key="1">
    <citation type="submission" date="2020-08" db="EMBL/GenBank/DDBJ databases">
        <title>Lewinella bacteria from marine environments.</title>
        <authorList>
            <person name="Zhong Y."/>
        </authorList>
    </citation>
    <scope>NUCLEOTIDE SEQUENCE</scope>
    <source>
        <strain evidence="2">KCTC 42187</strain>
    </source>
</reference>
<dbReference type="GO" id="GO:0032259">
    <property type="term" value="P:methylation"/>
    <property type="evidence" value="ECO:0007669"/>
    <property type="project" value="UniProtKB-KW"/>
</dbReference>